<name>A0A8E2JVX3_9PEZI</name>
<dbReference type="EMBL" id="KV749037">
    <property type="protein sequence ID" value="OCL11478.1"/>
    <property type="molecule type" value="Genomic_DNA"/>
</dbReference>
<feature type="compositionally biased region" description="Acidic residues" evidence="1">
    <location>
        <begin position="30"/>
        <end position="42"/>
    </location>
</feature>
<keyword evidence="3" id="KW-1185">Reference proteome</keyword>
<protein>
    <submittedName>
        <fullName evidence="2">Uncharacterized protein</fullName>
    </submittedName>
</protein>
<evidence type="ECO:0000313" key="3">
    <source>
        <dbReference type="Proteomes" id="UP000250140"/>
    </source>
</evidence>
<dbReference type="Proteomes" id="UP000250140">
    <property type="component" value="Unassembled WGS sequence"/>
</dbReference>
<sequence length="174" mass="19233">MAFKTSSSPSTLPEFVEAYYAQRPNFAELETSDSESESDEESEHEKETEKGKEKQGFFAEKSLENALKDLKLNPDIFRTKTLEDFRKGYKKKEKMPVHPAEETAEGNITDQVAKESNDSTASTHELHQEDTGATSGGKLGAMAHKANPGPVIAEDIGKPESKEALKARAEELNK</sequence>
<organism evidence="2 3">
    <name type="scientific">Glonium stellatum</name>
    <dbReference type="NCBI Taxonomy" id="574774"/>
    <lineage>
        <taxon>Eukaryota</taxon>
        <taxon>Fungi</taxon>
        <taxon>Dikarya</taxon>
        <taxon>Ascomycota</taxon>
        <taxon>Pezizomycotina</taxon>
        <taxon>Dothideomycetes</taxon>
        <taxon>Pleosporomycetidae</taxon>
        <taxon>Gloniales</taxon>
        <taxon>Gloniaceae</taxon>
        <taxon>Glonium</taxon>
    </lineage>
</organism>
<dbReference type="OrthoDB" id="2532734at2759"/>
<reference evidence="2 3" key="1">
    <citation type="journal article" date="2016" name="Nat. Commun.">
        <title>Ectomycorrhizal ecology is imprinted in the genome of the dominant symbiotic fungus Cenococcum geophilum.</title>
        <authorList>
            <consortium name="DOE Joint Genome Institute"/>
            <person name="Peter M."/>
            <person name="Kohler A."/>
            <person name="Ohm R.A."/>
            <person name="Kuo A."/>
            <person name="Krutzmann J."/>
            <person name="Morin E."/>
            <person name="Arend M."/>
            <person name="Barry K.W."/>
            <person name="Binder M."/>
            <person name="Choi C."/>
            <person name="Clum A."/>
            <person name="Copeland A."/>
            <person name="Grisel N."/>
            <person name="Haridas S."/>
            <person name="Kipfer T."/>
            <person name="LaButti K."/>
            <person name="Lindquist E."/>
            <person name="Lipzen A."/>
            <person name="Maire R."/>
            <person name="Meier B."/>
            <person name="Mihaltcheva S."/>
            <person name="Molinier V."/>
            <person name="Murat C."/>
            <person name="Poggeler S."/>
            <person name="Quandt C.A."/>
            <person name="Sperisen C."/>
            <person name="Tritt A."/>
            <person name="Tisserant E."/>
            <person name="Crous P.W."/>
            <person name="Henrissat B."/>
            <person name="Nehls U."/>
            <person name="Egli S."/>
            <person name="Spatafora J.W."/>
            <person name="Grigoriev I.V."/>
            <person name="Martin F.M."/>
        </authorList>
    </citation>
    <scope>NUCLEOTIDE SEQUENCE [LARGE SCALE GENOMIC DNA]</scope>
    <source>
        <strain evidence="2 3">CBS 207.34</strain>
    </source>
</reference>
<evidence type="ECO:0000313" key="2">
    <source>
        <dbReference type="EMBL" id="OCL11478.1"/>
    </source>
</evidence>
<gene>
    <name evidence="2" type="ORF">AOQ84DRAFT_229274</name>
</gene>
<feature type="compositionally biased region" description="Basic and acidic residues" evidence="1">
    <location>
        <begin position="43"/>
        <end position="59"/>
    </location>
</feature>
<accession>A0A8E2JVX3</accession>
<feature type="region of interest" description="Disordered" evidence="1">
    <location>
        <begin position="23"/>
        <end position="59"/>
    </location>
</feature>
<feature type="compositionally biased region" description="Basic and acidic residues" evidence="1">
    <location>
        <begin position="155"/>
        <end position="174"/>
    </location>
</feature>
<proteinExistence type="predicted"/>
<evidence type="ECO:0000256" key="1">
    <source>
        <dbReference type="SAM" id="MobiDB-lite"/>
    </source>
</evidence>
<feature type="region of interest" description="Disordered" evidence="1">
    <location>
        <begin position="90"/>
        <end position="174"/>
    </location>
</feature>
<dbReference type="AlphaFoldDB" id="A0A8E2JVX3"/>